<reference evidence="1 2" key="2">
    <citation type="submission" date="2015-01" db="EMBL/GenBank/DDBJ databases">
        <authorList>
            <consortium name="NBRP consortium"/>
            <person name="Sawabe T."/>
            <person name="Meirelles P."/>
            <person name="Feng G."/>
            <person name="Sayaka M."/>
            <person name="Hattori M."/>
            <person name="Ohkuma M."/>
        </authorList>
    </citation>
    <scope>NUCLEOTIDE SEQUENCE [LARGE SCALE GENOMIC DNA]</scope>
    <source>
        <strain evidence="2">JCM 19241</strain>
    </source>
</reference>
<evidence type="ECO:0000313" key="1">
    <source>
        <dbReference type="EMBL" id="GAM75002.1"/>
    </source>
</evidence>
<sequence>MISDLENFDLNLLSVVRSLVKYKSTKLLPCILVSLKPV</sequence>
<gene>
    <name evidence="1" type="ORF">JCM19241_1345</name>
</gene>
<accession>A0A0B8QDJ0</accession>
<dbReference type="EMBL" id="BBSC01000003">
    <property type="protein sequence ID" value="GAM75002.1"/>
    <property type="molecule type" value="Genomic_DNA"/>
</dbReference>
<dbReference type="Proteomes" id="UP000031666">
    <property type="component" value="Unassembled WGS sequence"/>
</dbReference>
<comment type="caution">
    <text evidence="1">The sequence shown here is derived from an EMBL/GenBank/DDBJ whole genome shotgun (WGS) entry which is preliminary data.</text>
</comment>
<evidence type="ECO:0000313" key="2">
    <source>
        <dbReference type="Proteomes" id="UP000031666"/>
    </source>
</evidence>
<dbReference type="STRING" id="1481914.JCM19241_1345"/>
<name>A0A0B8QDJ0_9VIBR</name>
<organism evidence="1 2">
    <name type="scientific">Vibrio ishigakensis</name>
    <dbReference type="NCBI Taxonomy" id="1481914"/>
    <lineage>
        <taxon>Bacteria</taxon>
        <taxon>Pseudomonadati</taxon>
        <taxon>Pseudomonadota</taxon>
        <taxon>Gammaproteobacteria</taxon>
        <taxon>Vibrionales</taxon>
        <taxon>Vibrionaceae</taxon>
        <taxon>Vibrio</taxon>
    </lineage>
</organism>
<protein>
    <submittedName>
        <fullName evidence="1">Uncharacterized protein</fullName>
    </submittedName>
</protein>
<dbReference type="AlphaFoldDB" id="A0A0B8QDJ0"/>
<proteinExistence type="predicted"/>
<reference evidence="1 2" key="1">
    <citation type="submission" date="2015-01" db="EMBL/GenBank/DDBJ databases">
        <title>Vibrio sp. C94 JCM 19241 whole genome shotgun sequence.</title>
        <authorList>
            <person name="Sawabe T."/>
            <person name="Meirelles P."/>
            <person name="Feng G."/>
            <person name="Sayaka M."/>
            <person name="Hattori M."/>
            <person name="Ohkuma M."/>
        </authorList>
    </citation>
    <scope>NUCLEOTIDE SEQUENCE [LARGE SCALE GENOMIC DNA]</scope>
    <source>
        <strain evidence="2">JCM 19241</strain>
    </source>
</reference>